<gene>
    <name evidence="2" type="primary">pol_2666</name>
    <name evidence="2" type="ORF">TNCV_887231</name>
</gene>
<organism evidence="2 3">
    <name type="scientific">Trichonephila clavipes</name>
    <name type="common">Golden silk orbweaver</name>
    <name type="synonym">Nephila clavipes</name>
    <dbReference type="NCBI Taxonomy" id="2585209"/>
    <lineage>
        <taxon>Eukaryota</taxon>
        <taxon>Metazoa</taxon>
        <taxon>Ecdysozoa</taxon>
        <taxon>Arthropoda</taxon>
        <taxon>Chelicerata</taxon>
        <taxon>Arachnida</taxon>
        <taxon>Araneae</taxon>
        <taxon>Araneomorphae</taxon>
        <taxon>Entelegynae</taxon>
        <taxon>Araneoidea</taxon>
        <taxon>Nephilidae</taxon>
        <taxon>Trichonephila</taxon>
    </lineage>
</organism>
<feature type="compositionally biased region" description="Polar residues" evidence="1">
    <location>
        <begin position="335"/>
        <end position="345"/>
    </location>
</feature>
<comment type="caution">
    <text evidence="2">The sequence shown here is derived from an EMBL/GenBank/DDBJ whole genome shotgun (WGS) entry which is preliminary data.</text>
</comment>
<keyword evidence="2" id="KW-0695">RNA-directed DNA polymerase</keyword>
<accession>A0A8X6R9K2</accession>
<dbReference type="GO" id="GO:0003964">
    <property type="term" value="F:RNA-directed DNA polymerase activity"/>
    <property type="evidence" value="ECO:0007669"/>
    <property type="project" value="UniProtKB-KW"/>
</dbReference>
<name>A0A8X6R9K2_TRICX</name>
<keyword evidence="2" id="KW-0548">Nucleotidyltransferase</keyword>
<proteinExistence type="predicted"/>
<dbReference type="SUPFAM" id="SSF57756">
    <property type="entry name" value="Retrovirus zinc finger-like domains"/>
    <property type="match status" value="1"/>
</dbReference>
<keyword evidence="3" id="KW-1185">Reference proteome</keyword>
<evidence type="ECO:0000256" key="1">
    <source>
        <dbReference type="SAM" id="MobiDB-lite"/>
    </source>
</evidence>
<dbReference type="GO" id="GO:0003676">
    <property type="term" value="F:nucleic acid binding"/>
    <property type="evidence" value="ECO:0007669"/>
    <property type="project" value="InterPro"/>
</dbReference>
<evidence type="ECO:0000313" key="2">
    <source>
        <dbReference type="EMBL" id="GFX90025.1"/>
    </source>
</evidence>
<dbReference type="InterPro" id="IPR036875">
    <property type="entry name" value="Znf_CCHC_sf"/>
</dbReference>
<dbReference type="EMBL" id="BMAU01021087">
    <property type="protein sequence ID" value="GFX90025.1"/>
    <property type="molecule type" value="Genomic_DNA"/>
</dbReference>
<evidence type="ECO:0000313" key="3">
    <source>
        <dbReference type="Proteomes" id="UP000887159"/>
    </source>
</evidence>
<keyword evidence="2" id="KW-0808">Transferase</keyword>
<dbReference type="AlphaFoldDB" id="A0A8X6R9K2"/>
<dbReference type="Proteomes" id="UP000887159">
    <property type="component" value="Unassembled WGS sequence"/>
</dbReference>
<sequence>MDGKGVVLPTLKIDKISTTARFLLLSLENNEMSKKSPFAIQKALVGIGGEPKSVKRLRSGDLLIETNSALQTKSFLLAKSFLNSPLTISLHKTLNSCRGVISEPDLLTSPDGEILDGFSDQGVIQCQRFGHSQTACRAQLTCSRCASVGHASSDCTLEQKCVNCSQPHSADSKLCFKWKIEKEIQTLKTNKNISYIEARKFITPQPSQTYAQVAKSITVNNSSQTDETITKIVCPPLKLLQPLITISKPNMSSSVPAVTKSSTSTQAQLVPSTSSVTVTSPSISQPPNSVIDTVSTASDNLSISTASSSSTACSVLETTPLHPIPYPLHPRIQLKPQNPVGNTSS</sequence>
<reference evidence="2" key="1">
    <citation type="submission" date="2020-08" db="EMBL/GenBank/DDBJ databases">
        <title>Multicomponent nature underlies the extraordinary mechanical properties of spider dragline silk.</title>
        <authorList>
            <person name="Kono N."/>
            <person name="Nakamura H."/>
            <person name="Mori M."/>
            <person name="Yoshida Y."/>
            <person name="Ohtoshi R."/>
            <person name="Malay A.D."/>
            <person name="Moran D.A.P."/>
            <person name="Tomita M."/>
            <person name="Numata K."/>
            <person name="Arakawa K."/>
        </authorList>
    </citation>
    <scope>NUCLEOTIDE SEQUENCE</scope>
</reference>
<protein>
    <submittedName>
        <fullName evidence="2">RNA-directed DNA polymerase from mobile element jockey</fullName>
    </submittedName>
</protein>
<feature type="region of interest" description="Disordered" evidence="1">
    <location>
        <begin position="326"/>
        <end position="345"/>
    </location>
</feature>
<dbReference type="GO" id="GO:0008270">
    <property type="term" value="F:zinc ion binding"/>
    <property type="evidence" value="ECO:0007669"/>
    <property type="project" value="InterPro"/>
</dbReference>